<keyword evidence="1" id="KW-0732">Signal</keyword>
<dbReference type="InterPro" id="IPR011055">
    <property type="entry name" value="Dup_hybrid_motif"/>
</dbReference>
<protein>
    <submittedName>
        <fullName evidence="5">Peptidoglycan DD-metalloendopeptidase family protein</fullName>
    </submittedName>
</protein>
<keyword evidence="6" id="KW-1185">Reference proteome</keyword>
<dbReference type="Gene3D" id="2.70.70.10">
    <property type="entry name" value="Glucose Permease (Domain IIA)"/>
    <property type="match status" value="1"/>
</dbReference>
<keyword evidence="3" id="KW-0812">Transmembrane</keyword>
<evidence type="ECO:0000256" key="2">
    <source>
        <dbReference type="SAM" id="Coils"/>
    </source>
</evidence>
<gene>
    <name evidence="5" type="ORF">OB236_16010</name>
</gene>
<dbReference type="InterPro" id="IPR050570">
    <property type="entry name" value="Cell_wall_metabolism_enzyme"/>
</dbReference>
<organism evidence="5 6">
    <name type="scientific">Paenibacillus baimaensis</name>
    <dbReference type="NCBI Taxonomy" id="2982185"/>
    <lineage>
        <taxon>Bacteria</taxon>
        <taxon>Bacillati</taxon>
        <taxon>Bacillota</taxon>
        <taxon>Bacilli</taxon>
        <taxon>Bacillales</taxon>
        <taxon>Paenibacillaceae</taxon>
        <taxon>Paenibacillus</taxon>
    </lineage>
</organism>
<dbReference type="RefSeq" id="WP_262684866.1">
    <property type="nucleotide sequence ID" value="NZ_JAOQIO010000055.1"/>
</dbReference>
<accession>A0ABT2UHL7</accession>
<sequence>MKLGWGSKKFTLVIIPDANRSVRQFEMLNSIPYIAATAVFVLILVTLVLFFFQGRTAVIADQLKVKIDSQELVYTHTVEDKNETIEQLQNEVIKLSQQTSEMKARIDDIRKMEDEVRSITGSTKIVAAAEGTNTLDSAMGGISHPATNNDVNELLSQTKTQLSDMDLELAALQQSITDTKHKALAIKEQLRVTPNIWPVDSHRITSGFGLRQDPFTRRPSFHSGYDISAPANSEVSVTADGIVRITGSDSERGNHIVVDHSNGLQTMYMHLNKILVQKNDSVQKGQLIGLVGSTGRSTGYHLHYEVLQNGVSVDPLPYLK</sequence>
<keyword evidence="3" id="KW-1133">Transmembrane helix</keyword>
<evidence type="ECO:0000259" key="4">
    <source>
        <dbReference type="Pfam" id="PF01551"/>
    </source>
</evidence>
<dbReference type="PANTHER" id="PTHR21666:SF289">
    <property type="entry name" value="L-ALA--D-GLU ENDOPEPTIDASE"/>
    <property type="match status" value="1"/>
</dbReference>
<feature type="domain" description="M23ase beta-sheet core" evidence="4">
    <location>
        <begin position="221"/>
        <end position="315"/>
    </location>
</feature>
<name>A0ABT2UHL7_9BACL</name>
<keyword evidence="3" id="KW-0472">Membrane</keyword>
<dbReference type="Proteomes" id="UP001652445">
    <property type="component" value="Unassembled WGS sequence"/>
</dbReference>
<feature type="coiled-coil region" evidence="2">
    <location>
        <begin position="78"/>
        <end position="105"/>
    </location>
</feature>
<dbReference type="InterPro" id="IPR016047">
    <property type="entry name" value="M23ase_b-sheet_dom"/>
</dbReference>
<proteinExistence type="predicted"/>
<dbReference type="Pfam" id="PF01551">
    <property type="entry name" value="Peptidase_M23"/>
    <property type="match status" value="1"/>
</dbReference>
<evidence type="ECO:0000313" key="5">
    <source>
        <dbReference type="EMBL" id="MCU6793611.1"/>
    </source>
</evidence>
<dbReference type="SUPFAM" id="SSF51261">
    <property type="entry name" value="Duplicated hybrid motif"/>
    <property type="match status" value="1"/>
</dbReference>
<dbReference type="CDD" id="cd12797">
    <property type="entry name" value="M23_peptidase"/>
    <property type="match status" value="1"/>
</dbReference>
<comment type="caution">
    <text evidence="5">The sequence shown here is derived from an EMBL/GenBank/DDBJ whole genome shotgun (WGS) entry which is preliminary data.</text>
</comment>
<dbReference type="PANTHER" id="PTHR21666">
    <property type="entry name" value="PEPTIDASE-RELATED"/>
    <property type="match status" value="1"/>
</dbReference>
<keyword evidence="2" id="KW-0175">Coiled coil</keyword>
<reference evidence="5 6" key="1">
    <citation type="submission" date="2022-09" db="EMBL/GenBank/DDBJ databases">
        <authorList>
            <person name="Han X.L."/>
            <person name="Wang Q."/>
            <person name="Lu T."/>
        </authorList>
    </citation>
    <scope>NUCLEOTIDE SEQUENCE [LARGE SCALE GENOMIC DNA]</scope>
    <source>
        <strain evidence="5 6">WQ 127069</strain>
    </source>
</reference>
<dbReference type="EMBL" id="JAOQIO010000055">
    <property type="protein sequence ID" value="MCU6793611.1"/>
    <property type="molecule type" value="Genomic_DNA"/>
</dbReference>
<evidence type="ECO:0000256" key="1">
    <source>
        <dbReference type="ARBA" id="ARBA00022729"/>
    </source>
</evidence>
<evidence type="ECO:0000256" key="3">
    <source>
        <dbReference type="SAM" id="Phobius"/>
    </source>
</evidence>
<feature type="transmembrane region" description="Helical" evidence="3">
    <location>
        <begin position="30"/>
        <end position="52"/>
    </location>
</feature>
<evidence type="ECO:0000313" key="6">
    <source>
        <dbReference type="Proteomes" id="UP001652445"/>
    </source>
</evidence>